<evidence type="ECO:0000313" key="1">
    <source>
        <dbReference type="EMBL" id="MBU2874002.1"/>
    </source>
</evidence>
<sequence length="70" mass="8123">MNHQLTSTQAFWLGHLHHAFSLGQSLSRYAHEQGLSFADLMVWRQRLMIQKIVVPDMHRPNRFVSVAVVP</sequence>
<dbReference type="Proteomes" id="UP000753376">
    <property type="component" value="Unassembled WGS sequence"/>
</dbReference>
<protein>
    <submittedName>
        <fullName evidence="1">Uncharacterized protein</fullName>
    </submittedName>
</protein>
<evidence type="ECO:0000313" key="2">
    <source>
        <dbReference type="Proteomes" id="UP000753376"/>
    </source>
</evidence>
<name>A0ABS6A734_9GAMM</name>
<keyword evidence="2" id="KW-1185">Reference proteome</keyword>
<proteinExistence type="predicted"/>
<reference evidence="1 2" key="1">
    <citation type="submission" date="2021-05" db="EMBL/GenBank/DDBJ databases">
        <title>Draft genomes of bacteria isolated from model marine particles.</title>
        <authorList>
            <person name="Datta M.S."/>
            <person name="Schwartzman J.A."/>
            <person name="Enke T.N."/>
            <person name="Saavedra J."/>
            <person name="Cermak N."/>
            <person name="Cordero O.X."/>
        </authorList>
    </citation>
    <scope>NUCLEOTIDE SEQUENCE [LARGE SCALE GENOMIC DNA]</scope>
    <source>
        <strain evidence="1 2">D2M19</strain>
    </source>
</reference>
<gene>
    <name evidence="1" type="ORF">KO508_08300</name>
</gene>
<accession>A0ABS6A734</accession>
<comment type="caution">
    <text evidence="1">The sequence shown here is derived from an EMBL/GenBank/DDBJ whole genome shotgun (WGS) entry which is preliminary data.</text>
</comment>
<organism evidence="1 2">
    <name type="scientific">Marinobacter salexigens</name>
    <dbReference type="NCBI Taxonomy" id="1925763"/>
    <lineage>
        <taxon>Bacteria</taxon>
        <taxon>Pseudomonadati</taxon>
        <taxon>Pseudomonadota</taxon>
        <taxon>Gammaproteobacteria</taxon>
        <taxon>Pseudomonadales</taxon>
        <taxon>Marinobacteraceae</taxon>
        <taxon>Marinobacter</taxon>
    </lineage>
</organism>
<dbReference type="EMBL" id="JAHKPV010000013">
    <property type="protein sequence ID" value="MBU2874002.1"/>
    <property type="molecule type" value="Genomic_DNA"/>
</dbReference>